<evidence type="ECO:0000313" key="1">
    <source>
        <dbReference type="EMBL" id="TXL61910.1"/>
    </source>
</evidence>
<keyword evidence="2" id="KW-1185">Reference proteome</keyword>
<dbReference type="EMBL" id="VDUX01000002">
    <property type="protein sequence ID" value="TXL61910.1"/>
    <property type="molecule type" value="Genomic_DNA"/>
</dbReference>
<evidence type="ECO:0000313" key="2">
    <source>
        <dbReference type="Proteomes" id="UP000321571"/>
    </source>
</evidence>
<sequence length="327" mass="36173">MSTSDPTYQSRRSGAARSQGLTYKQLTSRRFVRPLHGVVRPAATSGDPLDLRLSDATALLGPTNALGGWAALRVQGNTWFDGVDRGAGEREILVHCLPGSQLRPRRGITPTRSDLLPDEIDHLENYAVATMARAAYDEMRLAVNVREAVVALDMAVSSTSGVAHTTIERVGRVVRSHHKTRGIVQARQALELGSNRSASPWETRTRLVAELDAGIEGLRVNAPVFDELGRLLGVADLLDVEAGLIIESDGSMHREAERHAEDNRREEGFERVGAIVSRVSSLDHADRYGLAARLVDAYRHAQRLPRPRWQLEPPAWWATWPPAQRWQ</sequence>
<gene>
    <name evidence="1" type="ORF">FHP06_04120</name>
</gene>
<reference evidence="1 2" key="1">
    <citation type="submission" date="2019-06" db="EMBL/GenBank/DDBJ databases">
        <title>Aeromicrobium sp. nov., isolated from a maize field.</title>
        <authorList>
            <person name="Lin S.-Y."/>
            <person name="Tsai C.-F."/>
            <person name="Young C.-C."/>
        </authorList>
    </citation>
    <scope>NUCLEOTIDE SEQUENCE [LARGE SCALE GENOMIC DNA]</scope>
    <source>
        <strain evidence="1 2">CC-CFT486</strain>
    </source>
</reference>
<organism evidence="1 2">
    <name type="scientific">Aeromicrobium terrae</name>
    <dbReference type="NCBI Taxonomy" id="2498846"/>
    <lineage>
        <taxon>Bacteria</taxon>
        <taxon>Bacillati</taxon>
        <taxon>Actinomycetota</taxon>
        <taxon>Actinomycetes</taxon>
        <taxon>Propionibacteriales</taxon>
        <taxon>Nocardioidaceae</taxon>
        <taxon>Aeromicrobium</taxon>
    </lineage>
</organism>
<dbReference type="RefSeq" id="WP_147684084.1">
    <property type="nucleotide sequence ID" value="NZ_VDUX01000002.1"/>
</dbReference>
<name>A0A5C8NLE2_9ACTN</name>
<dbReference type="AlphaFoldDB" id="A0A5C8NLE2"/>
<dbReference type="OrthoDB" id="3771067at2"/>
<dbReference type="Proteomes" id="UP000321571">
    <property type="component" value="Unassembled WGS sequence"/>
</dbReference>
<comment type="caution">
    <text evidence="1">The sequence shown here is derived from an EMBL/GenBank/DDBJ whole genome shotgun (WGS) entry which is preliminary data.</text>
</comment>
<protein>
    <recommendedName>
        <fullName evidence="3">DUF559 domain-containing protein</fullName>
    </recommendedName>
</protein>
<evidence type="ECO:0008006" key="3">
    <source>
        <dbReference type="Google" id="ProtNLM"/>
    </source>
</evidence>
<proteinExistence type="predicted"/>
<accession>A0A5C8NLE2</accession>